<dbReference type="GO" id="GO:0033743">
    <property type="term" value="F:peptide-methionine (R)-S-oxide reductase activity"/>
    <property type="evidence" value="ECO:0007669"/>
    <property type="project" value="UniProtKB-EC"/>
</dbReference>
<evidence type="ECO:0000256" key="1">
    <source>
        <dbReference type="ARBA" id="ARBA00012499"/>
    </source>
</evidence>
<organism evidence="5 6">
    <name type="scientific">Nesterenkonia aerolata</name>
    <dbReference type="NCBI Taxonomy" id="3074079"/>
    <lineage>
        <taxon>Bacteria</taxon>
        <taxon>Bacillati</taxon>
        <taxon>Actinomycetota</taxon>
        <taxon>Actinomycetes</taxon>
        <taxon>Micrococcales</taxon>
        <taxon>Micrococcaceae</taxon>
        <taxon>Nesterenkonia</taxon>
    </lineage>
</organism>
<feature type="domain" description="MsrB" evidence="4">
    <location>
        <begin position="15"/>
        <end position="139"/>
    </location>
</feature>
<proteinExistence type="predicted"/>
<keyword evidence="6" id="KW-1185">Reference proteome</keyword>
<dbReference type="Gene3D" id="2.170.150.20">
    <property type="entry name" value="Peptide methionine sulfoxide reductase"/>
    <property type="match status" value="1"/>
</dbReference>
<dbReference type="InterPro" id="IPR011057">
    <property type="entry name" value="Mss4-like_sf"/>
</dbReference>
<dbReference type="PROSITE" id="PS51790">
    <property type="entry name" value="MSRB"/>
    <property type="match status" value="1"/>
</dbReference>
<dbReference type="Proteomes" id="UP001251870">
    <property type="component" value="Unassembled WGS sequence"/>
</dbReference>
<evidence type="ECO:0000256" key="3">
    <source>
        <dbReference type="ARBA" id="ARBA00048488"/>
    </source>
</evidence>
<evidence type="ECO:0000313" key="5">
    <source>
        <dbReference type="EMBL" id="MDR8019124.1"/>
    </source>
</evidence>
<dbReference type="PANTHER" id="PTHR10173">
    <property type="entry name" value="METHIONINE SULFOXIDE REDUCTASE"/>
    <property type="match status" value="1"/>
</dbReference>
<evidence type="ECO:0000256" key="2">
    <source>
        <dbReference type="ARBA" id="ARBA00023002"/>
    </source>
</evidence>
<gene>
    <name evidence="5" type="primary">msrB</name>
    <name evidence="5" type="ORF">RIL96_06040</name>
</gene>
<name>A0ABU2DRM1_9MICC</name>
<dbReference type="InterPro" id="IPR002579">
    <property type="entry name" value="Met_Sox_Rdtase_MsrB_dom"/>
</dbReference>
<keyword evidence="2 5" id="KW-0560">Oxidoreductase</keyword>
<accession>A0ABU2DRM1</accession>
<dbReference type="EMBL" id="JAVKGR010000005">
    <property type="protein sequence ID" value="MDR8019124.1"/>
    <property type="molecule type" value="Genomic_DNA"/>
</dbReference>
<dbReference type="PANTHER" id="PTHR10173:SF52">
    <property type="entry name" value="METHIONINE-R-SULFOXIDE REDUCTASE B1"/>
    <property type="match status" value="1"/>
</dbReference>
<sequence>MTDPSPLADDHRLSEEQWRQRLSPEEFEVLRRGGTERAYTGEYWDNHAAGVYSCRACGAELFTSREKFDSRCGWPSFYQPAAGDRVRYLRDDSLGMERVEVRCASCDSHLGHVFLGEGFDTPTDRRYCINSLSMRFAEEQPDA</sequence>
<protein>
    <recommendedName>
        <fullName evidence="1">peptide-methionine (R)-S-oxide reductase</fullName>
        <ecNumber evidence="1">1.8.4.12</ecNumber>
    </recommendedName>
</protein>
<dbReference type="InterPro" id="IPR028427">
    <property type="entry name" value="Met_Sox_Rdtase_MsrB"/>
</dbReference>
<evidence type="ECO:0000313" key="6">
    <source>
        <dbReference type="Proteomes" id="UP001251870"/>
    </source>
</evidence>
<evidence type="ECO:0000259" key="4">
    <source>
        <dbReference type="PROSITE" id="PS51790"/>
    </source>
</evidence>
<dbReference type="SUPFAM" id="SSF51316">
    <property type="entry name" value="Mss4-like"/>
    <property type="match status" value="1"/>
</dbReference>
<comment type="caution">
    <text evidence="5">The sequence shown here is derived from an EMBL/GenBank/DDBJ whole genome shotgun (WGS) entry which is preliminary data.</text>
</comment>
<comment type="catalytic activity">
    <reaction evidence="3">
        <text>L-methionyl-[protein] + [thioredoxin]-disulfide + H2O = L-methionyl-(R)-S-oxide-[protein] + [thioredoxin]-dithiol</text>
        <dbReference type="Rhea" id="RHEA:24164"/>
        <dbReference type="Rhea" id="RHEA-COMP:10698"/>
        <dbReference type="Rhea" id="RHEA-COMP:10700"/>
        <dbReference type="Rhea" id="RHEA-COMP:12313"/>
        <dbReference type="Rhea" id="RHEA-COMP:12314"/>
        <dbReference type="ChEBI" id="CHEBI:15377"/>
        <dbReference type="ChEBI" id="CHEBI:16044"/>
        <dbReference type="ChEBI" id="CHEBI:29950"/>
        <dbReference type="ChEBI" id="CHEBI:45764"/>
        <dbReference type="ChEBI" id="CHEBI:50058"/>
        <dbReference type="EC" id="1.8.4.12"/>
    </reaction>
</comment>
<dbReference type="Pfam" id="PF01641">
    <property type="entry name" value="SelR"/>
    <property type="match status" value="1"/>
</dbReference>
<dbReference type="RefSeq" id="WP_310548121.1">
    <property type="nucleotide sequence ID" value="NZ_JAVKGR010000005.1"/>
</dbReference>
<dbReference type="EC" id="1.8.4.12" evidence="1"/>
<reference evidence="5 6" key="1">
    <citation type="submission" date="2023-09" db="EMBL/GenBank/DDBJ databases">
        <title>Description of three actinobacteria isolated from air of manufacturing shop in a pharmaceutical factory.</title>
        <authorList>
            <person name="Zhang D.-F."/>
        </authorList>
    </citation>
    <scope>NUCLEOTIDE SEQUENCE [LARGE SCALE GENOMIC DNA]</scope>
    <source>
        <strain evidence="5 6">LY-0111</strain>
    </source>
</reference>
<dbReference type="NCBIfam" id="TIGR00357">
    <property type="entry name" value="peptide-methionine (R)-S-oxide reductase MsrB"/>
    <property type="match status" value="1"/>
</dbReference>